<evidence type="ECO:0000313" key="1">
    <source>
        <dbReference type="EMBL" id="KAK9157358.1"/>
    </source>
</evidence>
<dbReference type="EMBL" id="JBBNAG010000002">
    <property type="protein sequence ID" value="KAK9157358.1"/>
    <property type="molecule type" value="Genomic_DNA"/>
</dbReference>
<comment type="caution">
    <text evidence="1">The sequence shown here is derived from an EMBL/GenBank/DDBJ whole genome shotgun (WGS) entry which is preliminary data.</text>
</comment>
<dbReference type="Proteomes" id="UP001419268">
    <property type="component" value="Unassembled WGS sequence"/>
</dbReference>
<sequence>MAPCVPSYLVISLAAFEVFEVVARVGARHCAFSNHPLTTPLSCRRRDESRDTPRIACESGNRVVSILVSLI</sequence>
<proteinExistence type="predicted"/>
<dbReference type="AlphaFoldDB" id="A0AAP0PUY2"/>
<reference evidence="1 2" key="1">
    <citation type="submission" date="2024-01" db="EMBL/GenBank/DDBJ databases">
        <title>Genome assemblies of Stephania.</title>
        <authorList>
            <person name="Yang L."/>
        </authorList>
    </citation>
    <scope>NUCLEOTIDE SEQUENCE [LARGE SCALE GENOMIC DNA]</scope>
    <source>
        <strain evidence="1">JXDWG</strain>
        <tissue evidence="1">Leaf</tissue>
    </source>
</reference>
<protein>
    <submittedName>
        <fullName evidence="1">Uncharacterized protein</fullName>
    </submittedName>
</protein>
<evidence type="ECO:0000313" key="2">
    <source>
        <dbReference type="Proteomes" id="UP001419268"/>
    </source>
</evidence>
<keyword evidence="2" id="KW-1185">Reference proteome</keyword>
<organism evidence="1 2">
    <name type="scientific">Stephania cephalantha</name>
    <dbReference type="NCBI Taxonomy" id="152367"/>
    <lineage>
        <taxon>Eukaryota</taxon>
        <taxon>Viridiplantae</taxon>
        <taxon>Streptophyta</taxon>
        <taxon>Embryophyta</taxon>
        <taxon>Tracheophyta</taxon>
        <taxon>Spermatophyta</taxon>
        <taxon>Magnoliopsida</taxon>
        <taxon>Ranunculales</taxon>
        <taxon>Menispermaceae</taxon>
        <taxon>Menispermoideae</taxon>
        <taxon>Cissampelideae</taxon>
        <taxon>Stephania</taxon>
    </lineage>
</organism>
<name>A0AAP0PUY2_9MAGN</name>
<accession>A0AAP0PUY2</accession>
<gene>
    <name evidence="1" type="ORF">Scep_003932</name>
</gene>